<evidence type="ECO:0000256" key="1">
    <source>
        <dbReference type="SAM" id="Phobius"/>
    </source>
</evidence>
<evidence type="ECO:0000313" key="2">
    <source>
        <dbReference type="EMBL" id="KAK5872476.1"/>
    </source>
</evidence>
<dbReference type="Proteomes" id="UP001346869">
    <property type="component" value="Unassembled WGS sequence"/>
</dbReference>
<protein>
    <submittedName>
        <fullName evidence="2">Uncharacterized protein</fullName>
    </submittedName>
</protein>
<dbReference type="EMBL" id="JAUZQC010000004">
    <property type="protein sequence ID" value="KAK5872476.1"/>
    <property type="molecule type" value="Genomic_DNA"/>
</dbReference>
<dbReference type="AlphaFoldDB" id="A0AAN7XYI9"/>
<feature type="transmembrane region" description="Helical" evidence="1">
    <location>
        <begin position="74"/>
        <end position="91"/>
    </location>
</feature>
<feature type="transmembrane region" description="Helical" evidence="1">
    <location>
        <begin position="34"/>
        <end position="54"/>
    </location>
</feature>
<comment type="caution">
    <text evidence="2">The sequence shown here is derived from an EMBL/GenBank/DDBJ whole genome shotgun (WGS) entry which is preliminary data.</text>
</comment>
<sequence length="129" mass="14726">MEGDLYQHYKYYHFYSICFGLGCGTALYRPFRSLIIPSVSAVFSTIVFEVVGIISDIPAHTRRCKGPPYDRRDVYWGFCVALFVAIINLNSYHVYTLSYGFGIIIFALSGAKRKYSSLGALCKRRRPGW</sequence>
<proteinExistence type="predicted"/>
<keyword evidence="1" id="KW-0812">Transmembrane</keyword>
<gene>
    <name evidence="2" type="ORF">PBY51_013176</name>
</gene>
<reference evidence="2 3" key="1">
    <citation type="journal article" date="2023" name="Genes (Basel)">
        <title>Chromosome-Level Genome Assembly and Circadian Gene Repertoire of the Patagonia Blennie Eleginops maclovinus-The Closest Ancestral Proxy of Antarctic Cryonotothenioids.</title>
        <authorList>
            <person name="Cheng C.C."/>
            <person name="Rivera-Colon A.G."/>
            <person name="Minhas B.F."/>
            <person name="Wilson L."/>
            <person name="Rayamajhi N."/>
            <person name="Vargas-Chacoff L."/>
            <person name="Catchen J.M."/>
        </authorList>
    </citation>
    <scope>NUCLEOTIDE SEQUENCE [LARGE SCALE GENOMIC DNA]</scope>
    <source>
        <strain evidence="2">JMC-PN-2008</strain>
    </source>
</reference>
<keyword evidence="3" id="KW-1185">Reference proteome</keyword>
<organism evidence="2 3">
    <name type="scientific">Eleginops maclovinus</name>
    <name type="common">Patagonian blennie</name>
    <name type="synonym">Eleginus maclovinus</name>
    <dbReference type="NCBI Taxonomy" id="56733"/>
    <lineage>
        <taxon>Eukaryota</taxon>
        <taxon>Metazoa</taxon>
        <taxon>Chordata</taxon>
        <taxon>Craniata</taxon>
        <taxon>Vertebrata</taxon>
        <taxon>Euteleostomi</taxon>
        <taxon>Actinopterygii</taxon>
        <taxon>Neopterygii</taxon>
        <taxon>Teleostei</taxon>
        <taxon>Neoteleostei</taxon>
        <taxon>Acanthomorphata</taxon>
        <taxon>Eupercaria</taxon>
        <taxon>Perciformes</taxon>
        <taxon>Notothenioidei</taxon>
        <taxon>Eleginopidae</taxon>
        <taxon>Eleginops</taxon>
    </lineage>
</organism>
<keyword evidence="1" id="KW-1133">Transmembrane helix</keyword>
<accession>A0AAN7XYI9</accession>
<feature type="transmembrane region" description="Helical" evidence="1">
    <location>
        <begin position="12"/>
        <end position="28"/>
    </location>
</feature>
<keyword evidence="1" id="KW-0472">Membrane</keyword>
<evidence type="ECO:0000313" key="3">
    <source>
        <dbReference type="Proteomes" id="UP001346869"/>
    </source>
</evidence>
<name>A0AAN7XYI9_ELEMC</name>
<reference evidence="2 3" key="2">
    <citation type="journal article" date="2023" name="Mol. Biol. Evol.">
        <title>Genomics of Secondarily Temperate Adaptation in the Only Non-Antarctic Icefish.</title>
        <authorList>
            <person name="Rivera-Colon A.G."/>
            <person name="Rayamajhi N."/>
            <person name="Minhas B.F."/>
            <person name="Madrigal G."/>
            <person name="Bilyk K.T."/>
            <person name="Yoon V."/>
            <person name="Hune M."/>
            <person name="Gregory S."/>
            <person name="Cheng C.H.C."/>
            <person name="Catchen J.M."/>
        </authorList>
    </citation>
    <scope>NUCLEOTIDE SEQUENCE [LARGE SCALE GENOMIC DNA]</scope>
    <source>
        <strain evidence="2">JMC-PN-2008</strain>
    </source>
</reference>